<dbReference type="Proteomes" id="UP000629287">
    <property type="component" value="Unassembled WGS sequence"/>
</dbReference>
<dbReference type="GeneID" id="86828266"/>
<feature type="transmembrane region" description="Helical" evidence="1">
    <location>
        <begin position="124"/>
        <end position="147"/>
    </location>
</feature>
<evidence type="ECO:0008006" key="4">
    <source>
        <dbReference type="Google" id="ProtNLM"/>
    </source>
</evidence>
<keyword evidence="3" id="KW-1185">Reference proteome</keyword>
<gene>
    <name evidence="2" type="ORF">H4687_003703</name>
</gene>
<evidence type="ECO:0000313" key="3">
    <source>
        <dbReference type="Proteomes" id="UP000629287"/>
    </source>
</evidence>
<sequence>MDAFFYLIPVVMMTFIGFMAFRVLSRWLRIRRAWNSGLTAEARCLRTFTTVSRNAGGHSSVHTTIHHVYEFTTRDGRAIRFEEEDGPMATVEGDFVTVYYTDGPNVIATAHAPGERVKQAAAGLGILAFLGVAFAFCVFFMVTYHQYSTDSSFPTP</sequence>
<dbReference type="RefSeq" id="WP_046920220.1">
    <property type="nucleotide sequence ID" value="NZ_JADBGF010000001.1"/>
</dbReference>
<dbReference type="OrthoDB" id="4221100at2"/>
<organism evidence="2 3">
    <name type="scientific">Streptomyces stelliscabiei</name>
    <dbReference type="NCBI Taxonomy" id="146820"/>
    <lineage>
        <taxon>Bacteria</taxon>
        <taxon>Bacillati</taxon>
        <taxon>Actinomycetota</taxon>
        <taxon>Actinomycetes</taxon>
        <taxon>Kitasatosporales</taxon>
        <taxon>Streptomycetaceae</taxon>
        <taxon>Streptomyces</taxon>
    </lineage>
</organism>
<dbReference type="AlphaFoldDB" id="A0A8I0TRD9"/>
<accession>A0A8I0TRD9</accession>
<keyword evidence="1" id="KW-1133">Transmembrane helix</keyword>
<comment type="caution">
    <text evidence="2">The sequence shown here is derived from an EMBL/GenBank/DDBJ whole genome shotgun (WGS) entry which is preliminary data.</text>
</comment>
<protein>
    <recommendedName>
        <fullName evidence="4">DUF3592 domain-containing protein</fullName>
    </recommendedName>
</protein>
<evidence type="ECO:0000313" key="2">
    <source>
        <dbReference type="EMBL" id="MBE1597574.1"/>
    </source>
</evidence>
<name>A0A8I0TRD9_9ACTN</name>
<keyword evidence="1" id="KW-0812">Transmembrane</keyword>
<reference evidence="2 3" key="1">
    <citation type="submission" date="2020-10" db="EMBL/GenBank/DDBJ databases">
        <title>Sequencing the genomes of 1000 actinobacteria strains.</title>
        <authorList>
            <person name="Klenk H.-P."/>
        </authorList>
    </citation>
    <scope>NUCLEOTIDE SEQUENCE [LARGE SCALE GENOMIC DNA]</scope>
    <source>
        <strain evidence="2 3">DSM 41803</strain>
    </source>
</reference>
<feature type="transmembrane region" description="Helical" evidence="1">
    <location>
        <begin position="6"/>
        <end position="24"/>
    </location>
</feature>
<evidence type="ECO:0000256" key="1">
    <source>
        <dbReference type="SAM" id="Phobius"/>
    </source>
</evidence>
<keyword evidence="1" id="KW-0472">Membrane</keyword>
<dbReference type="EMBL" id="JADBGF010000001">
    <property type="protein sequence ID" value="MBE1597574.1"/>
    <property type="molecule type" value="Genomic_DNA"/>
</dbReference>
<proteinExistence type="predicted"/>